<evidence type="ECO:0000259" key="10">
    <source>
        <dbReference type="PROSITE" id="PS50967"/>
    </source>
</evidence>
<dbReference type="Pfam" id="PF00580">
    <property type="entry name" value="UvrD-helicase"/>
    <property type="match status" value="1"/>
</dbReference>
<dbReference type="InterPro" id="IPR014017">
    <property type="entry name" value="DNA_helicase_UvrD-like_C"/>
</dbReference>
<keyword evidence="5" id="KW-0067">ATP-binding</keyword>
<dbReference type="InterPro" id="IPR044876">
    <property type="entry name" value="HRDC_dom_sf"/>
</dbReference>
<proteinExistence type="inferred from homology"/>
<name>A0A6J6EZB7_9ZZZZ</name>
<dbReference type="AlphaFoldDB" id="A0A6J6EZB7"/>
<evidence type="ECO:0000256" key="6">
    <source>
        <dbReference type="ARBA" id="ARBA00023235"/>
    </source>
</evidence>
<evidence type="ECO:0000256" key="8">
    <source>
        <dbReference type="ARBA" id="ARBA00034808"/>
    </source>
</evidence>
<dbReference type="PANTHER" id="PTHR11070:SF69">
    <property type="entry name" value="ATP-DEPENDENT DNA HELICASE UVRD2"/>
    <property type="match status" value="1"/>
</dbReference>
<keyword evidence="6" id="KW-0413">Isomerase</keyword>
<keyword evidence="4" id="KW-0347">Helicase</keyword>
<dbReference type="InterPro" id="IPR000212">
    <property type="entry name" value="DNA_helicase_UvrD/REP"/>
</dbReference>
<dbReference type="GO" id="GO:0003677">
    <property type="term" value="F:DNA binding"/>
    <property type="evidence" value="ECO:0007669"/>
    <property type="project" value="UniProtKB-KW"/>
</dbReference>
<evidence type="ECO:0000256" key="7">
    <source>
        <dbReference type="ARBA" id="ARBA00034617"/>
    </source>
</evidence>
<dbReference type="SUPFAM" id="SSF47819">
    <property type="entry name" value="HRDC-like"/>
    <property type="match status" value="1"/>
</dbReference>
<dbReference type="Gene3D" id="1.10.10.160">
    <property type="match status" value="1"/>
</dbReference>
<dbReference type="GO" id="GO:0043138">
    <property type="term" value="F:3'-5' DNA helicase activity"/>
    <property type="evidence" value="ECO:0007669"/>
    <property type="project" value="UniProtKB-EC"/>
</dbReference>
<organism evidence="12">
    <name type="scientific">freshwater metagenome</name>
    <dbReference type="NCBI Taxonomy" id="449393"/>
    <lineage>
        <taxon>unclassified sequences</taxon>
        <taxon>metagenomes</taxon>
        <taxon>ecological metagenomes</taxon>
    </lineage>
</organism>
<dbReference type="PROSITE" id="PS50967">
    <property type="entry name" value="HRDC"/>
    <property type="match status" value="1"/>
</dbReference>
<evidence type="ECO:0000256" key="4">
    <source>
        <dbReference type="ARBA" id="ARBA00022806"/>
    </source>
</evidence>
<dbReference type="Gene3D" id="1.10.150.80">
    <property type="entry name" value="HRDC domain"/>
    <property type="match status" value="1"/>
</dbReference>
<dbReference type="PANTHER" id="PTHR11070">
    <property type="entry name" value="UVRD / RECB / PCRA DNA HELICASE FAMILY MEMBER"/>
    <property type="match status" value="1"/>
</dbReference>
<dbReference type="EC" id="5.6.2.4" evidence="8"/>
<dbReference type="InterPro" id="IPR014016">
    <property type="entry name" value="UvrD-like_ATP-bd"/>
</dbReference>
<evidence type="ECO:0000256" key="2">
    <source>
        <dbReference type="ARBA" id="ARBA00022741"/>
    </source>
</evidence>
<feature type="domain" description="UvrD-like helicase ATP-binding" evidence="11">
    <location>
        <begin position="6"/>
        <end position="286"/>
    </location>
</feature>
<evidence type="ECO:0000256" key="3">
    <source>
        <dbReference type="ARBA" id="ARBA00022801"/>
    </source>
</evidence>
<dbReference type="InterPro" id="IPR027417">
    <property type="entry name" value="P-loop_NTPase"/>
</dbReference>
<evidence type="ECO:0000256" key="5">
    <source>
        <dbReference type="ARBA" id="ARBA00022840"/>
    </source>
</evidence>
<comment type="similarity">
    <text evidence="1">Belongs to the helicase family. UvrD subfamily.</text>
</comment>
<comment type="catalytic activity">
    <reaction evidence="7">
        <text>Couples ATP hydrolysis with the unwinding of duplex DNA by translocating in the 3'-5' direction.</text>
        <dbReference type="EC" id="5.6.2.4"/>
    </reaction>
</comment>
<dbReference type="GO" id="GO:0033202">
    <property type="term" value="C:DNA helicase complex"/>
    <property type="evidence" value="ECO:0007669"/>
    <property type="project" value="TreeGrafter"/>
</dbReference>
<dbReference type="Pfam" id="PF13361">
    <property type="entry name" value="UvrD_C"/>
    <property type="match status" value="2"/>
</dbReference>
<evidence type="ECO:0000313" key="12">
    <source>
        <dbReference type="EMBL" id="CAB4580103.1"/>
    </source>
</evidence>
<dbReference type="GO" id="GO:0005829">
    <property type="term" value="C:cytosol"/>
    <property type="evidence" value="ECO:0007669"/>
    <property type="project" value="TreeGrafter"/>
</dbReference>
<dbReference type="EMBL" id="CAEZTT010000099">
    <property type="protein sequence ID" value="CAB4580103.1"/>
    <property type="molecule type" value="Genomic_DNA"/>
</dbReference>
<dbReference type="CDD" id="cd18807">
    <property type="entry name" value="SF1_C_UvrD"/>
    <property type="match status" value="1"/>
</dbReference>
<evidence type="ECO:0000256" key="9">
    <source>
        <dbReference type="ARBA" id="ARBA00048988"/>
    </source>
</evidence>
<dbReference type="GO" id="GO:0005524">
    <property type="term" value="F:ATP binding"/>
    <property type="evidence" value="ECO:0007669"/>
    <property type="project" value="UniProtKB-KW"/>
</dbReference>
<dbReference type="InterPro" id="IPR013986">
    <property type="entry name" value="DExx_box_DNA_helicase_dom_sf"/>
</dbReference>
<comment type="catalytic activity">
    <reaction evidence="9">
        <text>ATP + H2O = ADP + phosphate + H(+)</text>
        <dbReference type="Rhea" id="RHEA:13065"/>
        <dbReference type="ChEBI" id="CHEBI:15377"/>
        <dbReference type="ChEBI" id="CHEBI:15378"/>
        <dbReference type="ChEBI" id="CHEBI:30616"/>
        <dbReference type="ChEBI" id="CHEBI:43474"/>
        <dbReference type="ChEBI" id="CHEBI:456216"/>
        <dbReference type="EC" id="5.6.2.4"/>
    </reaction>
</comment>
<protein>
    <recommendedName>
        <fullName evidence="8">DNA 3'-5' helicase</fullName>
        <ecNumber evidence="8">5.6.2.4</ecNumber>
    </recommendedName>
</protein>
<dbReference type="GO" id="GO:0000725">
    <property type="term" value="P:recombinational repair"/>
    <property type="evidence" value="ECO:0007669"/>
    <property type="project" value="TreeGrafter"/>
</dbReference>
<reference evidence="12" key="1">
    <citation type="submission" date="2020-05" db="EMBL/GenBank/DDBJ databases">
        <authorList>
            <person name="Chiriac C."/>
            <person name="Salcher M."/>
            <person name="Ghai R."/>
            <person name="Kavagutti S V."/>
        </authorList>
    </citation>
    <scope>NUCLEOTIDE SEQUENCE</scope>
</reference>
<evidence type="ECO:0000256" key="1">
    <source>
        <dbReference type="ARBA" id="ARBA00009922"/>
    </source>
</evidence>
<evidence type="ECO:0000259" key="11">
    <source>
        <dbReference type="PROSITE" id="PS51198"/>
    </source>
</evidence>
<keyword evidence="2" id="KW-0547">Nucleotide-binding</keyword>
<sequence>MTDLLANLDPEQHAVATSVVGPVIVLAGAGTGKTRAITHRIAHAVSTGAHQADATMAVTFTVRAANEMKARLQQLGITGVQVRTLHASALQLVQYFWPEIIGGAPPAICDNTDAIIERALQKHGLTPERALVRDLAAEISWAKAMRYSVEDYLHQANSRSLTAQLTASRISEVMQSYDQMLTANHQCDLSDIVLLAAAMMEDQPRIAASFTTRYQHFTVDEYQDISPAQQHLLDQWWAGRDSVCVVGDPGQAIYGFAGANSSFLIDLQQRFGNATVAKLTRSYRSAPAIVHAANSFAEIPTVSQRDIPGSIEVNSAADVKSEASAIATWISNQVSSGIPLTQVAVLTRLNAQLPVIDAALNQIGLATNLTQQRGGIDLMTIHSAKGLEWKAVVVAGVNDQLMPYQAFGIELSADQYAEERRLFYVGLTRAADKLLLSYSRDRGPSEFLSTIAADTTTDLITKDSKVTKFKSSAQTAVKPKVASCRFCQKGLVTAVEIAAVRCDACAPWVEKELLVKLHEWRKVQARHEEVAEFLIFTDATLRAIAEVGDLAQSLAIGIAGVTQAKVEKYQTDFAALFSK</sequence>
<dbReference type="Pfam" id="PF00570">
    <property type="entry name" value="HRDC"/>
    <property type="match status" value="1"/>
</dbReference>
<dbReference type="SUPFAM" id="SSF52540">
    <property type="entry name" value="P-loop containing nucleoside triphosphate hydrolases"/>
    <property type="match status" value="1"/>
</dbReference>
<dbReference type="InterPro" id="IPR002121">
    <property type="entry name" value="HRDC_dom"/>
</dbReference>
<feature type="domain" description="HRDC" evidence="10">
    <location>
        <begin position="507"/>
        <end position="579"/>
    </location>
</feature>
<dbReference type="InterPro" id="IPR010997">
    <property type="entry name" value="HRDC-like_sf"/>
</dbReference>
<dbReference type="CDD" id="cd17932">
    <property type="entry name" value="DEXQc_UvrD"/>
    <property type="match status" value="1"/>
</dbReference>
<dbReference type="Gene3D" id="3.40.50.300">
    <property type="entry name" value="P-loop containing nucleotide triphosphate hydrolases"/>
    <property type="match status" value="2"/>
</dbReference>
<accession>A0A6J6EZB7</accession>
<dbReference type="GO" id="GO:0016787">
    <property type="term" value="F:hydrolase activity"/>
    <property type="evidence" value="ECO:0007669"/>
    <property type="project" value="UniProtKB-KW"/>
</dbReference>
<keyword evidence="3" id="KW-0378">Hydrolase</keyword>
<dbReference type="PROSITE" id="PS51198">
    <property type="entry name" value="UVRD_HELICASE_ATP_BIND"/>
    <property type="match status" value="1"/>
</dbReference>
<gene>
    <name evidence="12" type="ORF">UFOPK1726_00853</name>
</gene>